<keyword evidence="1" id="KW-0472">Membrane</keyword>
<feature type="transmembrane region" description="Helical" evidence="1">
    <location>
        <begin position="29"/>
        <end position="50"/>
    </location>
</feature>
<keyword evidence="1" id="KW-1133">Transmembrane helix</keyword>
<evidence type="ECO:0008006" key="4">
    <source>
        <dbReference type="Google" id="ProtNLM"/>
    </source>
</evidence>
<reference evidence="2 3" key="1">
    <citation type="submission" date="2022-11" db="EMBL/GenBank/DDBJ databases">
        <title>Viruses from the air-sea interface of a natural surface slick.</title>
        <authorList>
            <person name="Rahlff J."/>
            <person name="Holmfeldt K."/>
        </authorList>
    </citation>
    <scope>NUCLEOTIDE SEQUENCE [LARGE SCALE GENOMIC DNA]</scope>
    <source>
        <strain evidence="2 3">SMS4</strain>
    </source>
</reference>
<evidence type="ECO:0000313" key="2">
    <source>
        <dbReference type="EMBL" id="MDP5134558.1"/>
    </source>
</evidence>
<evidence type="ECO:0000256" key="1">
    <source>
        <dbReference type="SAM" id="Phobius"/>
    </source>
</evidence>
<dbReference type="Proteomes" id="UP001231109">
    <property type="component" value="Unassembled WGS sequence"/>
</dbReference>
<keyword evidence="3" id="KW-1185">Reference proteome</keyword>
<dbReference type="RefSeq" id="WP_305973202.1">
    <property type="nucleotide sequence ID" value="NZ_JAPJDZ010000002.1"/>
</dbReference>
<proteinExistence type="predicted"/>
<dbReference type="EMBL" id="JAPJDZ010000002">
    <property type="protein sequence ID" value="MDP5134558.1"/>
    <property type="molecule type" value="Genomic_DNA"/>
</dbReference>
<evidence type="ECO:0000313" key="3">
    <source>
        <dbReference type="Proteomes" id="UP001231109"/>
    </source>
</evidence>
<name>A0ABT9HTV5_9GAMM</name>
<accession>A0ABT9HTV5</accession>
<keyword evidence="1" id="KW-0812">Transmembrane</keyword>
<feature type="transmembrane region" description="Helical" evidence="1">
    <location>
        <begin position="6"/>
        <end position="22"/>
    </location>
</feature>
<protein>
    <recommendedName>
        <fullName evidence="4">Cardiolipin synthase N-terminal domain-containing protein</fullName>
    </recommendedName>
</protein>
<gene>
    <name evidence="2" type="ORF">ORJ04_01170</name>
</gene>
<comment type="caution">
    <text evidence="2">The sequence shown here is derived from an EMBL/GenBank/DDBJ whole genome shotgun (WGS) entry which is preliminary data.</text>
</comment>
<organism evidence="2 3">
    <name type="scientific">Rheinheimera baltica</name>
    <dbReference type="NCBI Taxonomy" id="67576"/>
    <lineage>
        <taxon>Bacteria</taxon>
        <taxon>Pseudomonadati</taxon>
        <taxon>Pseudomonadota</taxon>
        <taxon>Gammaproteobacteria</taxon>
        <taxon>Chromatiales</taxon>
        <taxon>Chromatiaceae</taxon>
        <taxon>Rheinheimera</taxon>
    </lineage>
</organism>
<sequence length="61" mass="6626">MPIPLFLVAVIIISTTICYFVAKKKEANVSLWVVLGAVFGPLAVPFVFFAKPTASDKKISK</sequence>